<dbReference type="EMBL" id="JBEAFC010000002">
    <property type="protein sequence ID" value="KAL1566496.1"/>
    <property type="molecule type" value="Genomic_DNA"/>
</dbReference>
<evidence type="ECO:0000313" key="3">
    <source>
        <dbReference type="Proteomes" id="UP001567538"/>
    </source>
</evidence>
<organism evidence="2 3">
    <name type="scientific">Salvia divinorum</name>
    <name type="common">Maria pastora</name>
    <name type="synonym">Diviner's sage</name>
    <dbReference type="NCBI Taxonomy" id="28513"/>
    <lineage>
        <taxon>Eukaryota</taxon>
        <taxon>Viridiplantae</taxon>
        <taxon>Streptophyta</taxon>
        <taxon>Embryophyta</taxon>
        <taxon>Tracheophyta</taxon>
        <taxon>Spermatophyta</taxon>
        <taxon>Magnoliopsida</taxon>
        <taxon>eudicotyledons</taxon>
        <taxon>Gunneridae</taxon>
        <taxon>Pentapetalae</taxon>
        <taxon>asterids</taxon>
        <taxon>lamiids</taxon>
        <taxon>Lamiales</taxon>
        <taxon>Lamiaceae</taxon>
        <taxon>Nepetoideae</taxon>
        <taxon>Mentheae</taxon>
        <taxon>Salviinae</taxon>
        <taxon>Salvia</taxon>
        <taxon>Salvia subgen. Calosphace</taxon>
    </lineage>
</organism>
<protein>
    <submittedName>
        <fullName evidence="2">Uncharacterized protein</fullName>
    </submittedName>
</protein>
<comment type="caution">
    <text evidence="2">The sequence shown here is derived from an EMBL/GenBank/DDBJ whole genome shotgun (WGS) entry which is preliminary data.</text>
</comment>
<evidence type="ECO:0000256" key="1">
    <source>
        <dbReference type="SAM" id="MobiDB-lite"/>
    </source>
</evidence>
<reference evidence="2 3" key="1">
    <citation type="submission" date="2024-06" db="EMBL/GenBank/DDBJ databases">
        <title>A chromosome level genome sequence of Diviner's sage (Salvia divinorum).</title>
        <authorList>
            <person name="Ford S.A."/>
            <person name="Ro D.-K."/>
            <person name="Ness R.W."/>
            <person name="Phillips M.A."/>
        </authorList>
    </citation>
    <scope>NUCLEOTIDE SEQUENCE [LARGE SCALE GENOMIC DNA]</scope>
    <source>
        <strain evidence="2">SAF-2024a</strain>
        <tissue evidence="2">Leaf</tissue>
    </source>
</reference>
<keyword evidence="3" id="KW-1185">Reference proteome</keyword>
<dbReference type="Proteomes" id="UP001567538">
    <property type="component" value="Unassembled WGS sequence"/>
</dbReference>
<feature type="region of interest" description="Disordered" evidence="1">
    <location>
        <begin position="1"/>
        <end position="70"/>
    </location>
</feature>
<feature type="compositionally biased region" description="Basic and acidic residues" evidence="1">
    <location>
        <begin position="57"/>
        <end position="70"/>
    </location>
</feature>
<accession>A0ABD1ICQ9</accession>
<name>A0ABD1ICQ9_SALDI</name>
<evidence type="ECO:0000313" key="2">
    <source>
        <dbReference type="EMBL" id="KAL1566496.1"/>
    </source>
</evidence>
<gene>
    <name evidence="2" type="ORF">AAHA92_02102</name>
</gene>
<proteinExistence type="predicted"/>
<dbReference type="AlphaFoldDB" id="A0ABD1ICQ9"/>
<sequence length="70" mass="8051">MLLIEVHTATQPSSDQDEDHNTGLEGNGSPDIEDTTRLRRTRRPPAHFQDYKLNSDPCDRRETDRDRGES</sequence>